<evidence type="ECO:0000313" key="1">
    <source>
        <dbReference type="EMBL" id="MBA8931594.1"/>
    </source>
</evidence>
<keyword evidence="2" id="KW-1185">Reference proteome</keyword>
<dbReference type="EMBL" id="JACJID010000009">
    <property type="protein sequence ID" value="MBA8931594.1"/>
    <property type="molecule type" value="Genomic_DNA"/>
</dbReference>
<comment type="caution">
    <text evidence="1">The sequence shown here is derived from an EMBL/GenBank/DDBJ whole genome shotgun (WGS) entry which is preliminary data.</text>
</comment>
<gene>
    <name evidence="1" type="ORF">BC739_008846</name>
</gene>
<name>A0ABR6BXF1_9PSEU</name>
<reference evidence="1 2" key="1">
    <citation type="submission" date="2020-08" db="EMBL/GenBank/DDBJ databases">
        <title>Genomic Encyclopedia of Archaeal and Bacterial Type Strains, Phase II (KMG-II): from individual species to whole genera.</title>
        <authorList>
            <person name="Goeker M."/>
        </authorList>
    </citation>
    <scope>NUCLEOTIDE SEQUENCE [LARGE SCALE GENOMIC DNA]</scope>
    <source>
        <strain evidence="1 2">DSM 43850</strain>
    </source>
</reference>
<organism evidence="1 2">
    <name type="scientific">Kutzneria viridogrisea</name>
    <dbReference type="NCBI Taxonomy" id="47990"/>
    <lineage>
        <taxon>Bacteria</taxon>
        <taxon>Bacillati</taxon>
        <taxon>Actinomycetota</taxon>
        <taxon>Actinomycetes</taxon>
        <taxon>Pseudonocardiales</taxon>
        <taxon>Pseudonocardiaceae</taxon>
        <taxon>Kutzneria</taxon>
    </lineage>
</organism>
<accession>A0ABR6BXF1</accession>
<sequence length="126" mass="14178">MTNWDDLTAEEYFVMLNTMEQAYLHGVIADYLGHSERCGAVWVPSGDEAAIEELVPTFRTVVHDLIERDLVEIREPGTALWDNAPELDDREVTEVLADPASWIKSTGSANRMIMLMPTSRAERLLG</sequence>
<dbReference type="RefSeq" id="WP_182840401.1">
    <property type="nucleotide sequence ID" value="NZ_BAAABQ010000052.1"/>
</dbReference>
<dbReference type="Proteomes" id="UP000517916">
    <property type="component" value="Unassembled WGS sequence"/>
</dbReference>
<proteinExistence type="predicted"/>
<evidence type="ECO:0000313" key="2">
    <source>
        <dbReference type="Proteomes" id="UP000517916"/>
    </source>
</evidence>
<protein>
    <submittedName>
        <fullName evidence="1">Uncharacterized protein</fullName>
    </submittedName>
</protein>